<accession>A0A8T2P9B2</accession>
<dbReference type="GO" id="GO:0045892">
    <property type="term" value="P:negative regulation of DNA-templated transcription"/>
    <property type="evidence" value="ECO:0007669"/>
    <property type="project" value="InterPro"/>
</dbReference>
<feature type="compositionally biased region" description="Pro residues" evidence="1">
    <location>
        <begin position="503"/>
        <end position="517"/>
    </location>
</feature>
<feature type="compositionally biased region" description="Low complexity" evidence="1">
    <location>
        <begin position="526"/>
        <end position="538"/>
    </location>
</feature>
<dbReference type="Pfam" id="PF15800">
    <property type="entry name" value="CiPC"/>
    <property type="match status" value="1"/>
</dbReference>
<dbReference type="OrthoDB" id="6374619at2759"/>
<feature type="region of interest" description="Disordered" evidence="1">
    <location>
        <begin position="232"/>
        <end position="368"/>
    </location>
</feature>
<dbReference type="GO" id="GO:0042754">
    <property type="term" value="P:negative regulation of circadian rhythm"/>
    <property type="evidence" value="ECO:0007669"/>
    <property type="project" value="InterPro"/>
</dbReference>
<evidence type="ECO:0000313" key="2">
    <source>
        <dbReference type="EMBL" id="KAG9348296.1"/>
    </source>
</evidence>
<feature type="compositionally biased region" description="Polar residues" evidence="1">
    <location>
        <begin position="476"/>
        <end position="486"/>
    </location>
</feature>
<dbReference type="EMBL" id="JAFBMS010000011">
    <property type="protein sequence ID" value="KAG9348296.1"/>
    <property type="molecule type" value="Genomic_DNA"/>
</dbReference>
<dbReference type="PANTHER" id="PTHR34648">
    <property type="entry name" value="CLOCK-INTERACTING PACEMAKER"/>
    <property type="match status" value="1"/>
</dbReference>
<keyword evidence="3" id="KW-1185">Reference proteome</keyword>
<feature type="compositionally biased region" description="Gly residues" evidence="1">
    <location>
        <begin position="133"/>
        <end position="147"/>
    </location>
</feature>
<dbReference type="PANTHER" id="PTHR34648:SF7">
    <property type="entry name" value="SI:CH211-132B12.7"/>
    <property type="match status" value="1"/>
</dbReference>
<dbReference type="InterPro" id="IPR031602">
    <property type="entry name" value="CIPC"/>
</dbReference>
<proteinExistence type="predicted"/>
<feature type="region of interest" description="Disordered" evidence="1">
    <location>
        <begin position="466"/>
        <end position="486"/>
    </location>
</feature>
<feature type="region of interest" description="Disordered" evidence="1">
    <location>
        <begin position="65"/>
        <end position="147"/>
    </location>
</feature>
<evidence type="ECO:0000313" key="3">
    <source>
        <dbReference type="Proteomes" id="UP000824540"/>
    </source>
</evidence>
<feature type="compositionally biased region" description="Basic and acidic residues" evidence="1">
    <location>
        <begin position="120"/>
        <end position="131"/>
    </location>
</feature>
<feature type="region of interest" description="Disordered" evidence="1">
    <location>
        <begin position="501"/>
        <end position="562"/>
    </location>
</feature>
<dbReference type="GO" id="GO:0005634">
    <property type="term" value="C:nucleus"/>
    <property type="evidence" value="ECO:0007669"/>
    <property type="project" value="TreeGrafter"/>
</dbReference>
<gene>
    <name evidence="2" type="ORF">JZ751_002031</name>
</gene>
<feature type="compositionally biased region" description="Basic residues" evidence="1">
    <location>
        <begin position="308"/>
        <end position="317"/>
    </location>
</feature>
<sequence>MAVCGQQLLHGPTHVDPRVSSRPTPTLCPGHRRGNTNDWVASQLASYQADQTCIGRGKLLKRCGTRMPKEQSCVGERASRSSTKNAKDKSNSAALLASRGRTGMDDEGNTGSDSLQTDLEDQRSSVSERRRGGAGGGGAGDGGGNRGGASNPLACTAELTPIYIIKNIVLKQPLPVQSGPEQLLHGQLAWGGGSGQSTTGPAQVLFIQQPPTSTPLHILKPSSRKGKGTYLPILNSYPRIAPHPSKNTPEQVKGGGKGGVSEGQSLSKRVCTEERREAVTTSSQILKEHHHKQQEGHTHTHAPTFPHPQHRPRHTHKPPPSPSTSSGLGSPFISSSETPSSSSPASPSSSSSSMGGGARQGMAEGGASMARQRRFLNTVEILSQSGLLDITLRTQELLRQSAATERDIAQLRHHAQLLCQAAQAGTQAPAAWERLLKAMAESGRYPGLCSPASNDKACFPTLEVGPGAGSVERGTASANTNTNGKNSPVVAIALFNHDSEVAPPSPLLAPTPDPPQDYPTESQIGSPSHTPSPASASTRGHRARSPLDMVMPPDSSTPGCLL</sequence>
<evidence type="ECO:0008006" key="4">
    <source>
        <dbReference type="Google" id="ProtNLM"/>
    </source>
</evidence>
<reference evidence="2" key="1">
    <citation type="thesis" date="2021" institute="BYU ScholarsArchive" country="Provo, UT, USA">
        <title>Applications of and Algorithms for Genome Assembly and Genomic Analyses with an Emphasis on Marine Teleosts.</title>
        <authorList>
            <person name="Pickett B.D."/>
        </authorList>
    </citation>
    <scope>NUCLEOTIDE SEQUENCE</scope>
    <source>
        <strain evidence="2">HI-2016</strain>
    </source>
</reference>
<protein>
    <recommendedName>
        <fullName evidence="4">CLOCK-interacting pacemaker-like</fullName>
    </recommendedName>
</protein>
<organism evidence="2 3">
    <name type="scientific">Albula glossodonta</name>
    <name type="common">roundjaw bonefish</name>
    <dbReference type="NCBI Taxonomy" id="121402"/>
    <lineage>
        <taxon>Eukaryota</taxon>
        <taxon>Metazoa</taxon>
        <taxon>Chordata</taxon>
        <taxon>Craniata</taxon>
        <taxon>Vertebrata</taxon>
        <taxon>Euteleostomi</taxon>
        <taxon>Actinopterygii</taxon>
        <taxon>Neopterygii</taxon>
        <taxon>Teleostei</taxon>
        <taxon>Albuliformes</taxon>
        <taxon>Albulidae</taxon>
        <taxon>Albula</taxon>
    </lineage>
</organism>
<feature type="compositionally biased region" description="Low complexity" evidence="1">
    <location>
        <begin position="323"/>
        <end position="353"/>
    </location>
</feature>
<feature type="region of interest" description="Disordered" evidence="1">
    <location>
        <begin position="1"/>
        <end position="33"/>
    </location>
</feature>
<name>A0A8T2P9B2_9TELE</name>
<dbReference type="Proteomes" id="UP000824540">
    <property type="component" value="Unassembled WGS sequence"/>
</dbReference>
<comment type="caution">
    <text evidence="2">The sequence shown here is derived from an EMBL/GenBank/DDBJ whole genome shotgun (WGS) entry which is preliminary data.</text>
</comment>
<evidence type="ECO:0000256" key="1">
    <source>
        <dbReference type="SAM" id="MobiDB-lite"/>
    </source>
</evidence>
<dbReference type="AlphaFoldDB" id="A0A8T2P9B2"/>